<evidence type="ECO:0000313" key="2">
    <source>
        <dbReference type="Proteomes" id="UP000050640"/>
    </source>
</evidence>
<sequence length="255" mass="29247">MGNSHSRTGELKESPSQLHRHCQWCQNSESFDDFYEPSATTTTSNKKKKANSQHSSACFKNTRRMKSKCRRMSKESLASVNLLKDSIISNFEQRQQNDKSVNCVMKTDNDASDNYLSYSHLSHDSPTQADEIPNKNQSLGKYLEGEIQVNHCSSLPSSSLASEPLPNIDNDIKIKSCRVLLTRRMNRHDQSLSSDDEENCKIMNPAQLNMMYESKCIIGTYSDPLFLDDTNYEKVMSLSFIFDGMHFKIVQWFKR</sequence>
<dbReference type="Proteomes" id="UP000050640">
    <property type="component" value="Unplaced"/>
</dbReference>
<protein>
    <submittedName>
        <fullName evidence="3">Uncharacterized protein</fullName>
    </submittedName>
</protein>
<reference evidence="3" key="1">
    <citation type="submission" date="2017-02" db="UniProtKB">
        <authorList>
            <consortium name="WormBaseParasite"/>
        </authorList>
    </citation>
    <scope>IDENTIFICATION</scope>
</reference>
<feature type="region of interest" description="Disordered" evidence="1">
    <location>
        <begin position="36"/>
        <end position="57"/>
    </location>
</feature>
<name>A0A0R3S3D6_9BILA</name>
<accession>A0A0R3S3D6</accession>
<dbReference type="WBParaSite" id="EEL_0000927101-mRNA-1">
    <property type="protein sequence ID" value="EEL_0000927101-mRNA-1"/>
    <property type="gene ID" value="EEL_0000927101"/>
</dbReference>
<proteinExistence type="predicted"/>
<evidence type="ECO:0000313" key="3">
    <source>
        <dbReference type="WBParaSite" id="EEL_0000927101-mRNA-1"/>
    </source>
</evidence>
<evidence type="ECO:0000256" key="1">
    <source>
        <dbReference type="SAM" id="MobiDB-lite"/>
    </source>
</evidence>
<dbReference type="AlphaFoldDB" id="A0A0R3S3D6"/>
<organism evidence="2 3">
    <name type="scientific">Elaeophora elaphi</name>
    <dbReference type="NCBI Taxonomy" id="1147741"/>
    <lineage>
        <taxon>Eukaryota</taxon>
        <taxon>Metazoa</taxon>
        <taxon>Ecdysozoa</taxon>
        <taxon>Nematoda</taxon>
        <taxon>Chromadorea</taxon>
        <taxon>Rhabditida</taxon>
        <taxon>Spirurina</taxon>
        <taxon>Spiruromorpha</taxon>
        <taxon>Filarioidea</taxon>
        <taxon>Onchocercidae</taxon>
        <taxon>Elaeophora</taxon>
    </lineage>
</organism>
<keyword evidence="2" id="KW-1185">Reference proteome</keyword>